<name>A0ABR0V453_REHGL</name>
<reference evidence="6 7" key="1">
    <citation type="journal article" date="2021" name="Comput. Struct. Biotechnol. J.">
        <title>De novo genome assembly of the potent medicinal plant Rehmannia glutinosa using nanopore technology.</title>
        <authorList>
            <person name="Ma L."/>
            <person name="Dong C."/>
            <person name="Song C."/>
            <person name="Wang X."/>
            <person name="Zheng X."/>
            <person name="Niu Y."/>
            <person name="Chen S."/>
            <person name="Feng W."/>
        </authorList>
    </citation>
    <scope>NUCLEOTIDE SEQUENCE [LARGE SCALE GENOMIC DNA]</scope>
    <source>
        <strain evidence="6">DH-2019</strain>
    </source>
</reference>
<evidence type="ECO:0000256" key="1">
    <source>
        <dbReference type="ARBA" id="ARBA00023015"/>
    </source>
</evidence>
<dbReference type="Gene3D" id="2.170.150.80">
    <property type="entry name" value="NAC domain"/>
    <property type="match status" value="1"/>
</dbReference>
<dbReference type="PANTHER" id="PTHR31744:SF219">
    <property type="entry name" value="NAC DOMAIN-CONTAINING PROTEIN 4"/>
    <property type="match status" value="1"/>
</dbReference>
<dbReference type="PROSITE" id="PS51005">
    <property type="entry name" value="NAC"/>
    <property type="match status" value="1"/>
</dbReference>
<evidence type="ECO:0000259" key="5">
    <source>
        <dbReference type="PROSITE" id="PS51005"/>
    </source>
</evidence>
<gene>
    <name evidence="6" type="ORF">DH2020_037059</name>
</gene>
<keyword evidence="2" id="KW-0238">DNA-binding</keyword>
<dbReference type="Pfam" id="PF02365">
    <property type="entry name" value="NAM"/>
    <property type="match status" value="1"/>
</dbReference>
<dbReference type="PANTHER" id="PTHR31744">
    <property type="entry name" value="PROTEIN CUP-SHAPED COTYLEDON 2-RELATED"/>
    <property type="match status" value="1"/>
</dbReference>
<dbReference type="InterPro" id="IPR036093">
    <property type="entry name" value="NAC_dom_sf"/>
</dbReference>
<keyword evidence="3" id="KW-0804">Transcription</keyword>
<evidence type="ECO:0000256" key="2">
    <source>
        <dbReference type="ARBA" id="ARBA00023125"/>
    </source>
</evidence>
<evidence type="ECO:0000313" key="7">
    <source>
        <dbReference type="Proteomes" id="UP001318860"/>
    </source>
</evidence>
<dbReference type="InterPro" id="IPR003441">
    <property type="entry name" value="NAC-dom"/>
</dbReference>
<evidence type="ECO:0000313" key="6">
    <source>
        <dbReference type="EMBL" id="KAK6129229.1"/>
    </source>
</evidence>
<organism evidence="6 7">
    <name type="scientific">Rehmannia glutinosa</name>
    <name type="common">Chinese foxglove</name>
    <dbReference type="NCBI Taxonomy" id="99300"/>
    <lineage>
        <taxon>Eukaryota</taxon>
        <taxon>Viridiplantae</taxon>
        <taxon>Streptophyta</taxon>
        <taxon>Embryophyta</taxon>
        <taxon>Tracheophyta</taxon>
        <taxon>Spermatophyta</taxon>
        <taxon>Magnoliopsida</taxon>
        <taxon>eudicotyledons</taxon>
        <taxon>Gunneridae</taxon>
        <taxon>Pentapetalae</taxon>
        <taxon>asterids</taxon>
        <taxon>lamiids</taxon>
        <taxon>Lamiales</taxon>
        <taxon>Orobanchaceae</taxon>
        <taxon>Rehmannieae</taxon>
        <taxon>Rehmannia</taxon>
    </lineage>
</organism>
<dbReference type="EMBL" id="JABTTQ020001660">
    <property type="protein sequence ID" value="KAK6129229.1"/>
    <property type="molecule type" value="Genomic_DNA"/>
</dbReference>
<sequence length="331" mass="37877">MGKFSDIKTNGDEPIELPPGFRFHPTDEELITHYLSPKVLDRSFSTIAIGEVDLNKVEPWDLPWKAKMGEKEWYFFCVRDRKYPTGLRTNRATEAGYWKATGKDKEIFRAKFLVGMKKTLVFYRGRAPKGEKTNWVMHEYRLDGKHSSRNLPKNAKNEWVISRIFKKTSGGKPVHISGLVRGENCSDDSFTSGLPQLMDFSSDKNNIDTTIAAEGSHVTCFSNPIEDTRDTSLDDFSFSSSRNCDFSPFPYMFPKVCAPDSVFPSQNNPDSVLTQDQSILRLFRDNNVTNMKQHVKAKFSEDMSSALSYYDDQEFPIISSDPVDLDCLWNY</sequence>
<dbReference type="SUPFAM" id="SSF101941">
    <property type="entry name" value="NAC domain"/>
    <property type="match status" value="1"/>
</dbReference>
<evidence type="ECO:0000256" key="4">
    <source>
        <dbReference type="ARBA" id="ARBA00023242"/>
    </source>
</evidence>
<keyword evidence="4" id="KW-0539">Nucleus</keyword>
<dbReference type="Proteomes" id="UP001318860">
    <property type="component" value="Unassembled WGS sequence"/>
</dbReference>
<accession>A0ABR0V453</accession>
<feature type="domain" description="NAC" evidence="5">
    <location>
        <begin position="17"/>
        <end position="167"/>
    </location>
</feature>
<keyword evidence="7" id="KW-1185">Reference proteome</keyword>
<protein>
    <recommendedName>
        <fullName evidence="5">NAC domain-containing protein</fullName>
    </recommendedName>
</protein>
<keyword evidence="1" id="KW-0805">Transcription regulation</keyword>
<proteinExistence type="predicted"/>
<evidence type="ECO:0000256" key="3">
    <source>
        <dbReference type="ARBA" id="ARBA00023163"/>
    </source>
</evidence>
<comment type="caution">
    <text evidence="6">The sequence shown here is derived from an EMBL/GenBank/DDBJ whole genome shotgun (WGS) entry which is preliminary data.</text>
</comment>